<protein>
    <submittedName>
        <fullName evidence="3">Auxin-binding protein</fullName>
    </submittedName>
</protein>
<dbReference type="OrthoDB" id="330101at2"/>
<organism evidence="3 4">
    <name type="scientific">Manganibacter manganicus</name>
    <dbReference type="NCBI Taxonomy" id="1873176"/>
    <lineage>
        <taxon>Bacteria</taxon>
        <taxon>Pseudomonadati</taxon>
        <taxon>Pseudomonadota</taxon>
        <taxon>Alphaproteobacteria</taxon>
        <taxon>Hyphomicrobiales</taxon>
        <taxon>Phyllobacteriaceae</taxon>
        <taxon>Manganibacter</taxon>
    </lineage>
</organism>
<evidence type="ECO:0000259" key="2">
    <source>
        <dbReference type="Pfam" id="PF13115"/>
    </source>
</evidence>
<dbReference type="Pfam" id="PF13115">
    <property type="entry name" value="YtkA"/>
    <property type="match status" value="1"/>
</dbReference>
<reference evidence="3 4" key="1">
    <citation type="journal article" date="2016" name="Int. J. Syst. Evol. Microbiol.">
        <title>Pseudaminobacter manganicus sp. nov., isolated from sludge of a manganese mine.</title>
        <authorList>
            <person name="Li J."/>
            <person name="Huang J."/>
            <person name="Liao S."/>
            <person name="Wang G."/>
        </authorList>
    </citation>
    <scope>NUCLEOTIDE SEQUENCE [LARGE SCALE GENOMIC DNA]</scope>
    <source>
        <strain evidence="3 4">JH-7</strain>
    </source>
</reference>
<gene>
    <name evidence="3" type="ORF">BFN67_01380</name>
</gene>
<evidence type="ECO:0000313" key="3">
    <source>
        <dbReference type="EMBL" id="OQM77665.1"/>
    </source>
</evidence>
<sequence>MRKAVFTSLWRYLVKAGAVALVLAGIAAAVHFSGQGSEPGPDLARSKKSGAGLFLVSIRPETGAVRVGGVQSWLLTVKTRAGKPVINAAIDISGGMPRSNRLLPTSPQATAYLGGGHYRIERIKFDASGWWQMRFTVSASNGSDTTVFNLML</sequence>
<proteinExistence type="predicted"/>
<evidence type="ECO:0000256" key="1">
    <source>
        <dbReference type="SAM" id="Phobius"/>
    </source>
</evidence>
<dbReference type="AlphaFoldDB" id="A0A1V8RWY9"/>
<evidence type="ECO:0000313" key="4">
    <source>
        <dbReference type="Proteomes" id="UP000191905"/>
    </source>
</evidence>
<dbReference type="Proteomes" id="UP000191905">
    <property type="component" value="Unassembled WGS sequence"/>
</dbReference>
<accession>A0A1V8RWY9</accession>
<name>A0A1V8RWY9_9HYPH</name>
<keyword evidence="1" id="KW-0812">Transmembrane</keyword>
<feature type="transmembrane region" description="Helical" evidence="1">
    <location>
        <begin position="12"/>
        <end position="32"/>
    </location>
</feature>
<keyword evidence="4" id="KW-1185">Reference proteome</keyword>
<dbReference type="InterPro" id="IPR032693">
    <property type="entry name" value="YtkA-like_dom"/>
</dbReference>
<comment type="caution">
    <text evidence="3">The sequence shown here is derived from an EMBL/GenBank/DDBJ whole genome shotgun (WGS) entry which is preliminary data.</text>
</comment>
<keyword evidence="1" id="KW-1133">Transmembrane helix</keyword>
<keyword evidence="1" id="KW-0472">Membrane</keyword>
<feature type="domain" description="YtkA-like" evidence="2">
    <location>
        <begin position="68"/>
        <end position="134"/>
    </location>
</feature>
<dbReference type="STRING" id="1873176.BFN67_01380"/>
<dbReference type="EMBL" id="MDET01000001">
    <property type="protein sequence ID" value="OQM77665.1"/>
    <property type="molecule type" value="Genomic_DNA"/>
</dbReference>